<feature type="domain" description="Carrier" evidence="9">
    <location>
        <begin position="1459"/>
        <end position="1536"/>
    </location>
</feature>
<evidence type="ECO:0000313" key="13">
    <source>
        <dbReference type="Proteomes" id="UP001207742"/>
    </source>
</evidence>
<evidence type="ECO:0000256" key="4">
    <source>
        <dbReference type="ARBA" id="ARBA00022490"/>
    </source>
</evidence>
<dbReference type="SMART" id="SM00823">
    <property type="entry name" value="PKS_PP"/>
    <property type="match status" value="5"/>
</dbReference>
<dbReference type="InterPro" id="IPR013968">
    <property type="entry name" value="PKS_KR"/>
</dbReference>
<sequence>MNSGLNTAGQAPSCNDDIAVVGMAGRFPGAADYRQFWKNLEQTVCSVGEILPERWDWRNYWGDPKNSANTSGSKWAGMIDQADCFDAGFFKISGTEARTMDPQQRIMLELSWACLEDAGIRPSSLSGSDTAVYLGVFNFDYKELQERVKDFPIEAHHSTGTAAAIIPNRVSYFFNFTGPSVPVDTACSSSLHAIHLAMQSIRQGECKMALAGGISLLLTPTRHISFSKTGMLSPTGTSKSFDQDADGYARSEGAGVLLLKTLSQALADGDHIYGILKGSAVNHGGKNHTLTYPGEAAQAAVISQAILRAGIAADTINYVEAHGTGTPKGDPIEYRGLVKAFTATAGQPLSPDSCALGSVKANIGHLESAAGVAGVIKVLLALQHGKLPGQPNFHQLNPAIDTSGSPFFVVAGTQEWKALVDAQGEPLPRRAGVSSFGFGGTNSHVIVEEAPAVLPVAGGTLSCYPVCLSAKTTIALEQRIRDLYGWLQEMPPQVSLRDIAFTLAAGREHFAHRALVIATDTDNLKTILAAYLENGTAADFIKGVADYQTVAATEDTSGFTLEHEGNGYFKGELLLLGERYVRGEMFRWEQLFSGKEAKRIALPVYPFARERHWITTETPVASAMPHLIRRNLSAFAPQCYSGSFSGEEVFLRDHVIGGKIIFPGVVYLEMAREAAVKAWEASPTAPVYLENIVWIQPFQPDGTPQELFVELSGSHTAVNVSFFTGSQQAQNIVAQGTVLAGSKEVVTPGVTAIPPAAEVIAGDTFYQQMEQAGFAYGPAFRAITTLYVQDDTVWATLARPGDAATKLTAFTWHPGILDAALQAAVTLFAGVRNTQGLSDNMFLPFALDGLYIHNRREPSRLVVRKNKTADFSQNRYRADIIYYDDKGEVCMQLIGFTARQVKPAKAPVTPQANTLLLQPAWVPAIVTVPAERQYVREALLLAADSPAYVAEIQQLWPRWEVFTLTTAALAPAEIFGVYANRLLACLQQLIKEKPEGNTLLQVVIPVPEAQPFLWGLSGMLDTAAIEYPWLTVQLLGMERVPAIGSMARLLQAARDVGKPGCFRAADNGWQIRKWEIISPAATPVVPWKAEGIYLITGGSGALGRLFAHEITRAAATATVILTGRSAVPAEEVNRLAAAGARIVYRQTDVSNAAAVTALMEWINTTYGRLDGILHAAGLLQDNYLIKKTPAELEAVLAPKVRGLLHIDTASAHFKLDFVLLCASFTGALGNAGQADYAAANAFMDAFAGWRNYEVKNGRRQGTTISLDWPLWEEGGMNMAPVVQKQLYDKTGLKAIDTRAAMTVLYAAMAYPVSQVLVLAGDTDKLQQTILQPVLASKNDTIMATDTRTAQTAPVNDSQPDTLLQELTAHAARLLAIPAENIEPQVVLDDYGFDSILYTQLAEELSKTYDRQITPPLFFEYNTLAAIAGYLQGAGTNAVTNDTITPMAIRTAEVPPVKEVPSDTLLQALTAHAARLLAIPAENIEPQVVLDDYGFDSILYTQLAEELSKTYDRQITPPLFFEYNTLAAIAGYLQGAGTNAVTNDTIIPMATRTAPPPVKESLSDTLLEELTAYAARLLAIPAENIESQVILDDYGFDSILYTQLAEELSKAYGQQITPPLFFEYNTLAAIANYLRSNGVHAAAATDRGTPADIRTEKVSPVKQHPSDTLLQQLTNHAARLLEIPAGEMAPDVALHDYGFDSILYGQFADELNNIHTKKVTPPLFLKYKTLAALAAYLSAGEAQPATVNGHTTPIDTPADRAVTATPSWERVWEEGEVPVAIIGMSAHLPMAGDVHQFWKNLQEGKDCITQMPQERKVKGEEDKNWWGGFIDDLYAFDPEFFGLFPAEAAYIDPQQRLLMMEAWKAIEDAGYAPRSLAGSQTAVFAGVSAHEYSNFLARIGVKAKGYTAPAMVASVGPNRISYLLDLHGPSEPVDTACSSGLVAVLRAVESLRNGNCDMALAGGVNALQSTDFFISYSKAGMLSEDGRCKTFSDKANGYVRSEGAGMICLKRLADAERDGDHIYGIILAGAENHGGRANSLTAPNVKAQAAVLKTAYTRARIDPRTITYLEAHGTGTALGDPVEINALKAAFEELYAAGGYPMPQTPHCGIGAVKSSIGHLEYAAGIAGIIKVLLQLQHRQIVKNIHCQYLNPYIRLTDSPFYIVQESKPWETIHDATGLPLPARAGVSSFGFGGVNAHVVLEEYPRPVYRVSTSPVLIVLSARNREQLRDKVTQLLAAIDSGRYTDAMLTSIAYTLQTGRDTMDIRIAVCVNSLAMLKEKFTTWLMVGDSAAGIHTGESVLSPGRRAKSAATVAAGATNDLEGLAAHWVKEGQADWQALYTGKQQRISLPAYPFAKEYCYPQPEISTPVRQEAPATPGAGLREPASRSSVTLPALIQLLTKEVAGMLGIATHELDAGVSLEDYGFDSIRFTQFADQLNEKYQLQLTPTVFFNYPDIDQLAGYLLAHYPGAFTSSAATAQL</sequence>
<keyword evidence="6" id="KW-0808">Transferase</keyword>
<dbReference type="InterPro" id="IPR049552">
    <property type="entry name" value="PKS_DH_N"/>
</dbReference>
<evidence type="ECO:0000256" key="8">
    <source>
        <dbReference type="PROSITE-ProRule" id="PRU01363"/>
    </source>
</evidence>
<dbReference type="CDD" id="cd00833">
    <property type="entry name" value="PKS"/>
    <property type="match status" value="2"/>
</dbReference>
<dbReference type="PANTHER" id="PTHR43775:SF37">
    <property type="entry name" value="SI:DKEY-61P9.11"/>
    <property type="match status" value="1"/>
</dbReference>
<dbReference type="SMART" id="SM00825">
    <property type="entry name" value="PKS_KS"/>
    <property type="match status" value="2"/>
</dbReference>
<dbReference type="InterPro" id="IPR018201">
    <property type="entry name" value="Ketoacyl_synth_AS"/>
</dbReference>
<feature type="domain" description="Carrier" evidence="9">
    <location>
        <begin position="1560"/>
        <end position="1637"/>
    </location>
</feature>
<dbReference type="PROSITE" id="PS52004">
    <property type="entry name" value="KS3_2"/>
    <property type="match status" value="2"/>
</dbReference>
<evidence type="ECO:0000313" key="12">
    <source>
        <dbReference type="EMBL" id="MCW3484073.1"/>
    </source>
</evidence>
<dbReference type="SUPFAM" id="SSF47336">
    <property type="entry name" value="ACP-like"/>
    <property type="match status" value="5"/>
</dbReference>
<keyword evidence="13" id="KW-1185">Reference proteome</keyword>
<dbReference type="InterPro" id="IPR020841">
    <property type="entry name" value="PKS_Beta-ketoAc_synthase_dom"/>
</dbReference>
<dbReference type="Gene3D" id="1.10.1240.100">
    <property type="match status" value="2"/>
</dbReference>
<protein>
    <submittedName>
        <fullName evidence="12">SDR family NAD(P)-dependent oxidoreductase</fullName>
    </submittedName>
</protein>
<keyword evidence="7" id="KW-0677">Repeat</keyword>
<feature type="domain" description="Carrier" evidence="9">
    <location>
        <begin position="1663"/>
        <end position="1740"/>
    </location>
</feature>
<feature type="active site" description="Proton donor; for dehydratase activity" evidence="8">
    <location>
        <position position="818"/>
    </location>
</feature>
<keyword evidence="3" id="KW-0596">Phosphopantetheine</keyword>
<dbReference type="InterPro" id="IPR036736">
    <property type="entry name" value="ACP-like_sf"/>
</dbReference>
<evidence type="ECO:0000259" key="9">
    <source>
        <dbReference type="PROSITE" id="PS50075"/>
    </source>
</evidence>
<evidence type="ECO:0000259" key="11">
    <source>
        <dbReference type="PROSITE" id="PS52019"/>
    </source>
</evidence>
<dbReference type="PROSITE" id="PS00606">
    <property type="entry name" value="KS3_1"/>
    <property type="match status" value="2"/>
</dbReference>
<dbReference type="InterPro" id="IPR054514">
    <property type="entry name" value="RhiE-like_linker"/>
</dbReference>
<evidence type="ECO:0000256" key="7">
    <source>
        <dbReference type="ARBA" id="ARBA00022737"/>
    </source>
</evidence>
<evidence type="ECO:0000256" key="3">
    <source>
        <dbReference type="ARBA" id="ARBA00022450"/>
    </source>
</evidence>
<dbReference type="PROSITE" id="PS50075">
    <property type="entry name" value="CARRIER"/>
    <property type="match status" value="5"/>
</dbReference>
<comment type="pathway">
    <text evidence="2">Antibiotic biosynthesis.</text>
</comment>
<dbReference type="SMART" id="SM01294">
    <property type="entry name" value="PKS_PP_betabranch"/>
    <property type="match status" value="1"/>
</dbReference>
<dbReference type="Pfam" id="PF08659">
    <property type="entry name" value="KR"/>
    <property type="match status" value="1"/>
</dbReference>
<dbReference type="SUPFAM" id="SSF53901">
    <property type="entry name" value="Thiolase-like"/>
    <property type="match status" value="2"/>
</dbReference>
<dbReference type="InterPro" id="IPR057326">
    <property type="entry name" value="KR_dom"/>
</dbReference>
<dbReference type="InterPro" id="IPR049900">
    <property type="entry name" value="PKS_mFAS_DH"/>
</dbReference>
<dbReference type="SMART" id="SM00826">
    <property type="entry name" value="PKS_DH"/>
    <property type="match status" value="1"/>
</dbReference>
<dbReference type="Pfam" id="PF00109">
    <property type="entry name" value="ketoacyl-synt"/>
    <property type="match status" value="2"/>
</dbReference>
<dbReference type="Gene3D" id="3.40.47.10">
    <property type="match status" value="2"/>
</dbReference>
<dbReference type="Pfam" id="PF22621">
    <property type="entry name" value="CurL-like_PKS_C"/>
    <property type="match status" value="1"/>
</dbReference>
<evidence type="ECO:0000256" key="5">
    <source>
        <dbReference type="ARBA" id="ARBA00022553"/>
    </source>
</evidence>
<dbReference type="InterPro" id="IPR020807">
    <property type="entry name" value="PKS_DH"/>
</dbReference>
<dbReference type="InterPro" id="IPR014030">
    <property type="entry name" value="Ketoacyl_synth_N"/>
</dbReference>
<dbReference type="Gene3D" id="3.10.129.110">
    <property type="entry name" value="Polyketide synthase dehydratase"/>
    <property type="match status" value="1"/>
</dbReference>
<dbReference type="PANTHER" id="PTHR43775">
    <property type="entry name" value="FATTY ACID SYNTHASE"/>
    <property type="match status" value="1"/>
</dbReference>
<dbReference type="Pfam" id="PF00550">
    <property type="entry name" value="PP-binding"/>
    <property type="match status" value="5"/>
</dbReference>
<dbReference type="Proteomes" id="UP001207742">
    <property type="component" value="Unassembled WGS sequence"/>
</dbReference>
<proteinExistence type="predicted"/>
<dbReference type="InterPro" id="IPR014031">
    <property type="entry name" value="Ketoacyl_synth_C"/>
</dbReference>
<feature type="domain" description="PKS/mFAS DH" evidence="11">
    <location>
        <begin position="625"/>
        <end position="907"/>
    </location>
</feature>
<dbReference type="EMBL" id="JAPDNS010000001">
    <property type="protein sequence ID" value="MCW3484073.1"/>
    <property type="molecule type" value="Genomic_DNA"/>
</dbReference>
<dbReference type="Gene3D" id="1.10.1200.10">
    <property type="entry name" value="ACP-like"/>
    <property type="match status" value="5"/>
</dbReference>
<dbReference type="Pfam" id="PF21089">
    <property type="entry name" value="PKS_DH_N"/>
    <property type="match status" value="1"/>
</dbReference>
<dbReference type="SUPFAM" id="SSF51735">
    <property type="entry name" value="NAD(P)-binding Rossmann-fold domains"/>
    <property type="match status" value="1"/>
</dbReference>
<dbReference type="InterPro" id="IPR016039">
    <property type="entry name" value="Thiolase-like"/>
</dbReference>
<dbReference type="InterPro" id="IPR009081">
    <property type="entry name" value="PP-bd_ACP"/>
</dbReference>
<feature type="domain" description="Carrier" evidence="9">
    <location>
        <begin position="2389"/>
        <end position="2466"/>
    </location>
</feature>
<feature type="active site" description="Proton acceptor; for dehydratase activity" evidence="8">
    <location>
        <position position="654"/>
    </location>
</feature>
<dbReference type="InterPro" id="IPR020806">
    <property type="entry name" value="PKS_PP-bd"/>
</dbReference>
<keyword evidence="4" id="KW-0963">Cytoplasm</keyword>
<evidence type="ECO:0000256" key="1">
    <source>
        <dbReference type="ARBA" id="ARBA00004496"/>
    </source>
</evidence>
<accession>A0ABT3IJD2</accession>
<dbReference type="Pfam" id="PF14765">
    <property type="entry name" value="PS-DH"/>
    <property type="match status" value="1"/>
</dbReference>
<dbReference type="Gene3D" id="3.40.50.720">
    <property type="entry name" value="NAD(P)-binding Rossmann-like Domain"/>
    <property type="match status" value="1"/>
</dbReference>
<dbReference type="InterPro" id="IPR050091">
    <property type="entry name" value="PKS_NRPS_Biosynth_Enz"/>
</dbReference>
<comment type="caution">
    <text evidence="12">The sequence shown here is derived from an EMBL/GenBank/DDBJ whole genome shotgun (WGS) entry which is preliminary data.</text>
</comment>
<dbReference type="Pfam" id="PF02801">
    <property type="entry name" value="Ketoacyl-synt_C"/>
    <property type="match status" value="2"/>
</dbReference>
<organism evidence="12 13">
    <name type="scientific">Chitinophaga nivalis</name>
    <dbReference type="NCBI Taxonomy" id="2991709"/>
    <lineage>
        <taxon>Bacteria</taxon>
        <taxon>Pseudomonadati</taxon>
        <taxon>Bacteroidota</taxon>
        <taxon>Chitinophagia</taxon>
        <taxon>Chitinophagales</taxon>
        <taxon>Chitinophagaceae</taxon>
        <taxon>Chitinophaga</taxon>
    </lineage>
</organism>
<feature type="domain" description="Carrier" evidence="9">
    <location>
        <begin position="1357"/>
        <end position="1434"/>
    </location>
</feature>
<feature type="region of interest" description="C-terminal hotdog fold" evidence="8">
    <location>
        <begin position="757"/>
        <end position="907"/>
    </location>
</feature>
<comment type="subcellular location">
    <subcellularLocation>
        <location evidence="1">Cytoplasm</location>
    </subcellularLocation>
</comment>
<feature type="domain" description="Ketosynthase family 3 (KS3)" evidence="10">
    <location>
        <begin position="15"/>
        <end position="449"/>
    </location>
</feature>
<name>A0ABT3IJD2_9BACT</name>
<evidence type="ECO:0000259" key="10">
    <source>
        <dbReference type="PROSITE" id="PS52004"/>
    </source>
</evidence>
<evidence type="ECO:0000256" key="2">
    <source>
        <dbReference type="ARBA" id="ARBA00004792"/>
    </source>
</evidence>
<dbReference type="CDD" id="cd08953">
    <property type="entry name" value="KR_2_SDR_x"/>
    <property type="match status" value="1"/>
</dbReference>
<dbReference type="Pfam" id="PF22336">
    <property type="entry name" value="RhiE-like_linker"/>
    <property type="match status" value="1"/>
</dbReference>
<feature type="domain" description="Ketosynthase family 3 (KS3)" evidence="10">
    <location>
        <begin position="1775"/>
        <end position="2202"/>
    </location>
</feature>
<reference evidence="12 13" key="1">
    <citation type="submission" date="2022-10" db="EMBL/GenBank/DDBJ databases">
        <title>Chitinophaga nivalis PC15 sp. nov., isolated from Pyeongchang county, South Korea.</title>
        <authorList>
            <person name="Trinh H.N."/>
        </authorList>
    </citation>
    <scope>NUCLEOTIDE SEQUENCE [LARGE SCALE GENOMIC DNA]</scope>
    <source>
        <strain evidence="12 13">PC14</strain>
    </source>
</reference>
<gene>
    <name evidence="12" type="ORF">OL497_09225</name>
</gene>
<evidence type="ECO:0000256" key="6">
    <source>
        <dbReference type="ARBA" id="ARBA00022679"/>
    </source>
</evidence>
<dbReference type="RefSeq" id="WP_264729592.1">
    <property type="nucleotide sequence ID" value="NZ_JAPDNR010000001.1"/>
</dbReference>
<dbReference type="InterPro" id="IPR042104">
    <property type="entry name" value="PKS_dehydratase_sf"/>
</dbReference>
<feature type="region of interest" description="N-terminal hotdog fold" evidence="8">
    <location>
        <begin position="625"/>
        <end position="745"/>
    </location>
</feature>
<dbReference type="InterPro" id="IPR049551">
    <property type="entry name" value="PKS_DH_C"/>
</dbReference>
<dbReference type="SMART" id="SM00822">
    <property type="entry name" value="PKS_KR"/>
    <property type="match status" value="1"/>
</dbReference>
<dbReference type="InterPro" id="IPR036291">
    <property type="entry name" value="NAD(P)-bd_dom_sf"/>
</dbReference>
<dbReference type="PROSITE" id="PS52019">
    <property type="entry name" value="PKS_MFAS_DH"/>
    <property type="match status" value="1"/>
</dbReference>
<keyword evidence="5" id="KW-0597">Phosphoprotein</keyword>